<dbReference type="RefSeq" id="XP_056755825.1">
    <property type="nucleotide sequence ID" value="XM_056896077.1"/>
</dbReference>
<protein>
    <submittedName>
        <fullName evidence="7">Uncharacterized protein</fullName>
    </submittedName>
</protein>
<evidence type="ECO:0000256" key="1">
    <source>
        <dbReference type="ARBA" id="ARBA00022723"/>
    </source>
</evidence>
<dbReference type="GO" id="GO:0046872">
    <property type="term" value="F:metal ion binding"/>
    <property type="evidence" value="ECO:0007669"/>
    <property type="project" value="UniProtKB-KW"/>
</dbReference>
<evidence type="ECO:0000256" key="4">
    <source>
        <dbReference type="ARBA" id="ARBA00023125"/>
    </source>
</evidence>
<dbReference type="GO" id="GO:0003700">
    <property type="term" value="F:DNA-binding transcription factor activity"/>
    <property type="evidence" value="ECO:0007669"/>
    <property type="project" value="TreeGrafter"/>
</dbReference>
<evidence type="ECO:0000256" key="2">
    <source>
        <dbReference type="ARBA" id="ARBA00022833"/>
    </source>
</evidence>
<name>A0AAD6ECD1_9EURO</name>
<dbReference type="InterPro" id="IPR052478">
    <property type="entry name" value="Metabolite_Synth_Reg"/>
</dbReference>
<dbReference type="PANTHER" id="PTHR31779">
    <property type="entry name" value="2-NITROPROPANE DIOXYGENASE FAMILY, PUTATIVE (AFU_ORTHOLOGUE AFUA_2G17430)-RELATED"/>
    <property type="match status" value="1"/>
</dbReference>
<sequence length="136" mass="15321">MDWSIVKYFFSQRLNERSQSKLSNDRYDSVFIGVAALGSLFSRKDVTITELHLVQSARSKLEADIQARPSFDIVTGWILRVIYRRMTALPYPTWLASCTLVHLIEASGVCHELSASSFAQNSLNDHDLKTDLVGIA</sequence>
<keyword evidence="6" id="KW-0539">Nucleus</keyword>
<dbReference type="GO" id="GO:0003677">
    <property type="term" value="F:DNA binding"/>
    <property type="evidence" value="ECO:0007669"/>
    <property type="project" value="UniProtKB-KW"/>
</dbReference>
<dbReference type="GO" id="GO:0009410">
    <property type="term" value="P:response to xenobiotic stimulus"/>
    <property type="evidence" value="ECO:0007669"/>
    <property type="project" value="TreeGrafter"/>
</dbReference>
<gene>
    <name evidence="7" type="ORF">N7537_005020</name>
</gene>
<evidence type="ECO:0000313" key="7">
    <source>
        <dbReference type="EMBL" id="KAJ5608401.1"/>
    </source>
</evidence>
<evidence type="ECO:0000313" key="8">
    <source>
        <dbReference type="Proteomes" id="UP001213799"/>
    </source>
</evidence>
<proteinExistence type="predicted"/>
<reference evidence="7" key="1">
    <citation type="journal article" date="2023" name="IMA Fungus">
        <title>Comparative genomic study of the Penicillium genus elucidates a diverse pangenome and 15 lateral gene transfer events.</title>
        <authorList>
            <person name="Petersen C."/>
            <person name="Sorensen T."/>
            <person name="Nielsen M.R."/>
            <person name="Sondergaard T.E."/>
            <person name="Sorensen J.L."/>
            <person name="Fitzpatrick D.A."/>
            <person name="Frisvad J.C."/>
            <person name="Nielsen K.L."/>
        </authorList>
    </citation>
    <scope>NUCLEOTIDE SEQUENCE</scope>
    <source>
        <strain evidence="7">IBT 12815</strain>
    </source>
</reference>
<dbReference type="GeneID" id="81586319"/>
<organism evidence="7 8">
    <name type="scientific">Penicillium hordei</name>
    <dbReference type="NCBI Taxonomy" id="40994"/>
    <lineage>
        <taxon>Eukaryota</taxon>
        <taxon>Fungi</taxon>
        <taxon>Dikarya</taxon>
        <taxon>Ascomycota</taxon>
        <taxon>Pezizomycotina</taxon>
        <taxon>Eurotiomycetes</taxon>
        <taxon>Eurotiomycetidae</taxon>
        <taxon>Eurotiales</taxon>
        <taxon>Aspergillaceae</taxon>
        <taxon>Penicillium</taxon>
    </lineage>
</organism>
<comment type="caution">
    <text evidence="7">The sequence shown here is derived from an EMBL/GenBank/DDBJ whole genome shotgun (WGS) entry which is preliminary data.</text>
</comment>
<keyword evidence="5" id="KW-0804">Transcription</keyword>
<keyword evidence="2" id="KW-0862">Zinc</keyword>
<dbReference type="EMBL" id="JAQJAE010000002">
    <property type="protein sequence ID" value="KAJ5608401.1"/>
    <property type="molecule type" value="Genomic_DNA"/>
</dbReference>
<keyword evidence="4" id="KW-0238">DNA-binding</keyword>
<keyword evidence="8" id="KW-1185">Reference proteome</keyword>
<reference evidence="7" key="2">
    <citation type="submission" date="2023-01" db="EMBL/GenBank/DDBJ databases">
        <authorList>
            <person name="Petersen C."/>
        </authorList>
    </citation>
    <scope>NUCLEOTIDE SEQUENCE</scope>
    <source>
        <strain evidence="7">IBT 12815</strain>
    </source>
</reference>
<dbReference type="PANTHER" id="PTHR31779:SF5">
    <property type="entry name" value="ZN(II)2CYS6 TRANSCRIPTION FACTOR (EUROFUNG)"/>
    <property type="match status" value="1"/>
</dbReference>
<accession>A0AAD6ECD1</accession>
<dbReference type="Proteomes" id="UP001213799">
    <property type="component" value="Unassembled WGS sequence"/>
</dbReference>
<keyword evidence="1" id="KW-0479">Metal-binding</keyword>
<evidence type="ECO:0000256" key="6">
    <source>
        <dbReference type="ARBA" id="ARBA00023242"/>
    </source>
</evidence>
<evidence type="ECO:0000256" key="5">
    <source>
        <dbReference type="ARBA" id="ARBA00023163"/>
    </source>
</evidence>
<dbReference type="AlphaFoldDB" id="A0AAD6ECD1"/>
<evidence type="ECO:0000256" key="3">
    <source>
        <dbReference type="ARBA" id="ARBA00023015"/>
    </source>
</evidence>
<keyword evidence="3" id="KW-0805">Transcription regulation</keyword>